<dbReference type="GO" id="GO:0043005">
    <property type="term" value="C:neuron projection"/>
    <property type="evidence" value="ECO:0007669"/>
    <property type="project" value="TreeGrafter"/>
</dbReference>
<dbReference type="PANTHER" id="PTHR23511:SF11">
    <property type="entry name" value="SYNAPTIC VESICLE GLYCOPROTEIN 2A"/>
    <property type="match status" value="1"/>
</dbReference>
<dbReference type="InterPro" id="IPR005828">
    <property type="entry name" value="MFS_sugar_transport-like"/>
</dbReference>
<keyword evidence="6 8" id="KW-0472">Membrane</keyword>
<accession>A0A8P4FVL7</accession>
<protein>
    <submittedName>
        <fullName evidence="10">Uncharacterized protein</fullName>
    </submittedName>
</protein>
<evidence type="ECO:0000256" key="1">
    <source>
        <dbReference type="ARBA" id="ARBA00004141"/>
    </source>
</evidence>
<dbReference type="Ensembl" id="ENSDLAT00005046076.2">
    <property type="protein sequence ID" value="ENSDLAP00005063838.1"/>
    <property type="gene ID" value="ENSDLAG00005019247.2"/>
</dbReference>
<evidence type="ECO:0000256" key="6">
    <source>
        <dbReference type="ARBA" id="ARBA00023136"/>
    </source>
</evidence>
<evidence type="ECO:0000313" key="11">
    <source>
        <dbReference type="Proteomes" id="UP000694389"/>
    </source>
</evidence>
<dbReference type="Proteomes" id="UP000694389">
    <property type="component" value="Unassembled WGS sequence"/>
</dbReference>
<feature type="transmembrane region" description="Helical" evidence="8">
    <location>
        <begin position="669"/>
        <end position="688"/>
    </location>
</feature>
<organism evidence="10 11">
    <name type="scientific">Dicentrarchus labrax</name>
    <name type="common">European seabass</name>
    <name type="synonym">Morone labrax</name>
    <dbReference type="NCBI Taxonomy" id="13489"/>
    <lineage>
        <taxon>Eukaryota</taxon>
        <taxon>Metazoa</taxon>
        <taxon>Chordata</taxon>
        <taxon>Craniata</taxon>
        <taxon>Vertebrata</taxon>
        <taxon>Euteleostomi</taxon>
        <taxon>Actinopterygii</taxon>
        <taxon>Neopterygii</taxon>
        <taxon>Teleostei</taxon>
        <taxon>Neoteleostei</taxon>
        <taxon>Acanthomorphata</taxon>
        <taxon>Eupercaria</taxon>
        <taxon>Moronidae</taxon>
        <taxon>Dicentrarchus</taxon>
    </lineage>
</organism>
<evidence type="ECO:0000256" key="5">
    <source>
        <dbReference type="ARBA" id="ARBA00022989"/>
    </source>
</evidence>
<dbReference type="SUPFAM" id="SSF103473">
    <property type="entry name" value="MFS general substrate transporter"/>
    <property type="match status" value="1"/>
</dbReference>
<keyword evidence="11" id="KW-1185">Reference proteome</keyword>
<comment type="subcellular location">
    <subcellularLocation>
        <location evidence="1">Membrane</location>
        <topology evidence="1">Multi-pass membrane protein</topology>
    </subcellularLocation>
</comment>
<keyword evidence="3" id="KW-0813">Transport</keyword>
<keyword evidence="4 8" id="KW-0812">Transmembrane</keyword>
<evidence type="ECO:0000256" key="8">
    <source>
        <dbReference type="SAM" id="Phobius"/>
    </source>
</evidence>
<feature type="signal peptide" evidence="9">
    <location>
        <begin position="1"/>
        <end position="19"/>
    </location>
</feature>
<evidence type="ECO:0000256" key="2">
    <source>
        <dbReference type="ARBA" id="ARBA00008335"/>
    </source>
</evidence>
<keyword evidence="9" id="KW-0732">Signal</keyword>
<dbReference type="PANTHER" id="PTHR23511">
    <property type="entry name" value="SYNAPTIC VESICLE GLYCOPROTEIN 2"/>
    <property type="match status" value="1"/>
</dbReference>
<evidence type="ECO:0000256" key="4">
    <source>
        <dbReference type="ARBA" id="ARBA00022692"/>
    </source>
</evidence>
<reference evidence="10" key="2">
    <citation type="submission" date="2025-09" db="UniProtKB">
        <authorList>
            <consortium name="Ensembl"/>
        </authorList>
    </citation>
    <scope>IDENTIFICATION</scope>
</reference>
<evidence type="ECO:0000313" key="10">
    <source>
        <dbReference type="Ensembl" id="ENSDLAP00005063838.1"/>
    </source>
</evidence>
<dbReference type="Gene3D" id="1.20.1250.20">
    <property type="entry name" value="MFS general substrate transporter like domains"/>
    <property type="match status" value="1"/>
</dbReference>
<proteinExistence type="inferred from homology"/>
<evidence type="ECO:0000256" key="9">
    <source>
        <dbReference type="SAM" id="SignalP"/>
    </source>
</evidence>
<dbReference type="GO" id="GO:0030672">
    <property type="term" value="C:synaptic vesicle membrane"/>
    <property type="evidence" value="ECO:0007669"/>
    <property type="project" value="TreeGrafter"/>
</dbReference>
<evidence type="ECO:0000256" key="7">
    <source>
        <dbReference type="SAM" id="MobiDB-lite"/>
    </source>
</evidence>
<reference evidence="10" key="1">
    <citation type="submission" date="2025-08" db="UniProtKB">
        <authorList>
            <consortium name="Ensembl"/>
        </authorList>
    </citation>
    <scope>IDENTIFICATION</scope>
</reference>
<sequence>MPILTLGLVVVPWVVKTAGRVIRTGLERIPRSSPSVNPEPVLLESPVEVDLAPLAQSHFNDRSFDLSRQWNYNDCRSEGLHCLDNETEQKKEEEEQSTSSGNPSIIHRSHSGGERVHLPCLSLCPDISDPVVDVETSQPADIESGGNSAFSLVAVSSKTKAHMLAVIGRLREMGYFAISQTRVVALFSMARATIVTFFTVAQARVAAGFSSIRTAVCCIFQRIFRRSHSINPKPALLESPVEVDRAPPAQTQLIGNRSLINRNHTGSDRHSSSLVAALSSVARAIIADVFSRIRNFVCIIDIEIEFEPIPPRLPTVNPQLVLHESPVEVDGAPVAQTQLIGNRSLVNRNHTGSDGNPFSLAAASSTVAQARNDDGFSRIKKFVCNIQFGRVPPRLPTVNPELVLRELPIEVDLAPLAQTQLIGNRSLINRNHTGSDGNPFSLAAASSMVAQARNAAGISRIRNVCIIDMEFGRVPPSSARVNPGPVLHELSIEVDVAPLAQTQLIGNRSLINRNHTGSDGNSFSLAAASYTMAQARNAAGFSRIRNVRIIDMEFGRVPPSSARVNPGPVLHELPVEVDVAPLAQTQLIGNPSLIHRSHSGGERVQPSPNSLYLCPDISNPEKRGEHLSWLCMFWMIGGIYASAMAWAIIPHYSWSFQKGSAYQFHSWRVFVLVCALPSVAAISALTTMPESPRFYLENGKHDEACATLFVGRTISCLGADLEEIGLLVNW</sequence>
<name>A0A8P4FVL7_DICLA</name>
<comment type="similarity">
    <text evidence="2">Belongs to the major facilitator superfamily.</text>
</comment>
<feature type="region of interest" description="Disordered" evidence="7">
    <location>
        <begin position="87"/>
        <end position="111"/>
    </location>
</feature>
<dbReference type="GO" id="GO:0022857">
    <property type="term" value="F:transmembrane transporter activity"/>
    <property type="evidence" value="ECO:0007669"/>
    <property type="project" value="InterPro"/>
</dbReference>
<dbReference type="AlphaFoldDB" id="A0A8P4FVL7"/>
<keyword evidence="5 8" id="KW-1133">Transmembrane helix</keyword>
<dbReference type="GeneTree" id="ENSGT00950000182940"/>
<dbReference type="InterPro" id="IPR036259">
    <property type="entry name" value="MFS_trans_sf"/>
</dbReference>
<evidence type="ECO:0000256" key="3">
    <source>
        <dbReference type="ARBA" id="ARBA00022448"/>
    </source>
</evidence>
<feature type="transmembrane region" description="Helical" evidence="8">
    <location>
        <begin position="627"/>
        <end position="649"/>
    </location>
</feature>
<feature type="chain" id="PRO_5035945220" evidence="9">
    <location>
        <begin position="20"/>
        <end position="730"/>
    </location>
</feature>
<dbReference type="Pfam" id="PF00083">
    <property type="entry name" value="Sugar_tr"/>
    <property type="match status" value="1"/>
</dbReference>